<accession>A0ABM8AHU1</accession>
<sequence>MIVLDASALLAYVYEEPGAETVEAALAEADIHAVNFAGVLSRLAERGSFPEDSLGCWKRAG</sequence>
<reference evidence="1" key="1">
    <citation type="submission" date="2022-07" db="EMBL/GenBank/DDBJ databases">
        <title>Complete Genome Sequence of the Radioresistant Bacterium Deinococcus aetherius ST0316, Isolated from the Air Dust collected in Lower Stratosphere above Japan.</title>
        <authorList>
            <person name="Satoh K."/>
            <person name="Hagiwara K."/>
            <person name="Katsumata K."/>
            <person name="Kubo A."/>
            <person name="Yokobori S."/>
            <person name="Yamagishi A."/>
            <person name="Oono Y."/>
            <person name="Narumi I."/>
        </authorList>
    </citation>
    <scope>NUCLEOTIDE SEQUENCE</scope>
    <source>
        <strain evidence="1">ST0316</strain>
        <plasmid evidence="1">pDAETH-1</plasmid>
    </source>
</reference>
<dbReference type="EMBL" id="AP026561">
    <property type="protein sequence ID" value="BDP43282.1"/>
    <property type="molecule type" value="Genomic_DNA"/>
</dbReference>
<protein>
    <recommendedName>
        <fullName evidence="3">PIN domain-containing protein</fullName>
    </recommendedName>
</protein>
<proteinExistence type="predicted"/>
<gene>
    <name evidence="1" type="ORF">DAETH_32510</name>
</gene>
<keyword evidence="2" id="KW-1185">Reference proteome</keyword>
<organism evidence="1 2">
    <name type="scientific">Deinococcus aetherius</name>
    <dbReference type="NCBI Taxonomy" id="200252"/>
    <lineage>
        <taxon>Bacteria</taxon>
        <taxon>Thermotogati</taxon>
        <taxon>Deinococcota</taxon>
        <taxon>Deinococci</taxon>
        <taxon>Deinococcales</taxon>
        <taxon>Deinococcaceae</taxon>
        <taxon>Deinococcus</taxon>
    </lineage>
</organism>
<dbReference type="RefSeq" id="WP_319993754.1">
    <property type="nucleotide sequence ID" value="NZ_AP026561.1"/>
</dbReference>
<dbReference type="Proteomes" id="UP001064971">
    <property type="component" value="Plasmid pDAETH-1"/>
</dbReference>
<name>A0ABM8AHU1_9DEIO</name>
<geneLocation type="plasmid" evidence="1 2">
    <name>pDAETH-1</name>
</geneLocation>
<evidence type="ECO:0000313" key="2">
    <source>
        <dbReference type="Proteomes" id="UP001064971"/>
    </source>
</evidence>
<dbReference type="Gene3D" id="3.40.50.1010">
    <property type="entry name" value="5'-nuclease"/>
    <property type="match status" value="1"/>
</dbReference>
<evidence type="ECO:0008006" key="3">
    <source>
        <dbReference type="Google" id="ProtNLM"/>
    </source>
</evidence>
<keyword evidence="1" id="KW-0614">Plasmid</keyword>
<evidence type="ECO:0000313" key="1">
    <source>
        <dbReference type="EMBL" id="BDP43282.1"/>
    </source>
</evidence>